<organism evidence="1 2">
    <name type="scientific">Salix suchowensis</name>
    <dbReference type="NCBI Taxonomy" id="1278906"/>
    <lineage>
        <taxon>Eukaryota</taxon>
        <taxon>Viridiplantae</taxon>
        <taxon>Streptophyta</taxon>
        <taxon>Embryophyta</taxon>
        <taxon>Tracheophyta</taxon>
        <taxon>Spermatophyta</taxon>
        <taxon>Magnoliopsida</taxon>
        <taxon>eudicotyledons</taxon>
        <taxon>Gunneridae</taxon>
        <taxon>Pentapetalae</taxon>
        <taxon>rosids</taxon>
        <taxon>fabids</taxon>
        <taxon>Malpighiales</taxon>
        <taxon>Salicaceae</taxon>
        <taxon>Saliceae</taxon>
        <taxon>Salix</taxon>
    </lineage>
</organism>
<dbReference type="Proteomes" id="UP001141253">
    <property type="component" value="Chromosome 8"/>
</dbReference>
<dbReference type="EMBL" id="JAPFFI010000023">
    <property type="protein sequence ID" value="KAJ6321413.1"/>
    <property type="molecule type" value="Genomic_DNA"/>
</dbReference>
<sequence length="80" mass="8992">MLCLYISWDGGHLRSSVQKGSTFIMIPPCSCSRFFRCSHEACLKSKRDHSIVSGQLGNYDPYFTITSVSLSQITMELHGM</sequence>
<comment type="caution">
    <text evidence="1">The sequence shown here is derived from an EMBL/GenBank/DDBJ whole genome shotgun (WGS) entry which is preliminary data.</text>
</comment>
<name>A0ABQ9A1C1_9ROSI</name>
<gene>
    <name evidence="1" type="ORF">OIU77_011480</name>
</gene>
<accession>A0ABQ9A1C1</accession>
<reference evidence="1" key="1">
    <citation type="submission" date="2022-10" db="EMBL/GenBank/DDBJ databases">
        <authorList>
            <person name="Hyden B.L."/>
            <person name="Feng K."/>
            <person name="Yates T."/>
            <person name="Jawdy S."/>
            <person name="Smart L.B."/>
            <person name="Muchero W."/>
        </authorList>
    </citation>
    <scope>NUCLEOTIDE SEQUENCE</scope>
    <source>
        <tissue evidence="1">Shoot tip</tissue>
    </source>
</reference>
<reference evidence="1" key="2">
    <citation type="journal article" date="2023" name="Int. J. Mol. Sci.">
        <title>De Novo Assembly and Annotation of 11 Diverse Shrub Willow (Salix) Genomes Reveals Novel Gene Organization in Sex-Linked Regions.</title>
        <authorList>
            <person name="Hyden B."/>
            <person name="Feng K."/>
            <person name="Yates T.B."/>
            <person name="Jawdy S."/>
            <person name="Cereghino C."/>
            <person name="Smart L.B."/>
            <person name="Muchero W."/>
        </authorList>
    </citation>
    <scope>NUCLEOTIDE SEQUENCE</scope>
    <source>
        <tissue evidence="1">Shoot tip</tissue>
    </source>
</reference>
<evidence type="ECO:0000313" key="1">
    <source>
        <dbReference type="EMBL" id="KAJ6321413.1"/>
    </source>
</evidence>
<protein>
    <submittedName>
        <fullName evidence="1">Uncharacterized protein</fullName>
    </submittedName>
</protein>
<keyword evidence="2" id="KW-1185">Reference proteome</keyword>
<evidence type="ECO:0000313" key="2">
    <source>
        <dbReference type="Proteomes" id="UP001141253"/>
    </source>
</evidence>
<proteinExistence type="predicted"/>